<reference evidence="1 2" key="1">
    <citation type="journal article" date="2019" name="Int. J. Syst. Evol. Microbiol.">
        <title>The Global Catalogue of Microorganisms (GCM) 10K type strain sequencing project: providing services to taxonomists for standard genome sequencing and annotation.</title>
        <authorList>
            <consortium name="The Broad Institute Genomics Platform"/>
            <consortium name="The Broad Institute Genome Sequencing Center for Infectious Disease"/>
            <person name="Wu L."/>
            <person name="Ma J."/>
        </authorList>
    </citation>
    <scope>NUCLEOTIDE SEQUENCE [LARGE SCALE GENOMIC DNA]</scope>
    <source>
        <strain evidence="1 2">JCM 15309</strain>
    </source>
</reference>
<organism evidence="1 2">
    <name type="scientific">Nocardioides panacihumi</name>
    <dbReference type="NCBI Taxonomy" id="400774"/>
    <lineage>
        <taxon>Bacteria</taxon>
        <taxon>Bacillati</taxon>
        <taxon>Actinomycetota</taxon>
        <taxon>Actinomycetes</taxon>
        <taxon>Propionibacteriales</taxon>
        <taxon>Nocardioidaceae</taxon>
        <taxon>Nocardioides</taxon>
    </lineage>
</organism>
<evidence type="ECO:0000313" key="1">
    <source>
        <dbReference type="EMBL" id="GAA1971434.1"/>
    </source>
</evidence>
<name>A0ABN2RMH6_9ACTN</name>
<evidence type="ECO:0000313" key="2">
    <source>
        <dbReference type="Proteomes" id="UP001500571"/>
    </source>
</evidence>
<sequence>MVGNRPTVEESPIFASVERDLEVSYELLAFPGGSQDAVDRVAVSPADGVSDVQAAEIVEAETSIGDSTT</sequence>
<dbReference type="EMBL" id="BAAAPB010000004">
    <property type="protein sequence ID" value="GAA1971434.1"/>
    <property type="molecule type" value="Genomic_DNA"/>
</dbReference>
<keyword evidence="2" id="KW-1185">Reference proteome</keyword>
<dbReference type="Proteomes" id="UP001500571">
    <property type="component" value="Unassembled WGS sequence"/>
</dbReference>
<comment type="caution">
    <text evidence="1">The sequence shown here is derived from an EMBL/GenBank/DDBJ whole genome shotgun (WGS) entry which is preliminary data.</text>
</comment>
<gene>
    <name evidence="1" type="ORF">GCM10009798_35390</name>
</gene>
<accession>A0ABN2RMH6</accession>
<protein>
    <submittedName>
        <fullName evidence="1">Uncharacterized protein</fullName>
    </submittedName>
</protein>
<proteinExistence type="predicted"/>